<dbReference type="EMBL" id="FPHN01000065">
    <property type="protein sequence ID" value="SFV56542.1"/>
    <property type="molecule type" value="Genomic_DNA"/>
</dbReference>
<evidence type="ECO:0000313" key="1">
    <source>
        <dbReference type="EMBL" id="SFV56542.1"/>
    </source>
</evidence>
<accession>A0A1W1BSV2</accession>
<protein>
    <recommendedName>
        <fullName evidence="2">DUF4276 family protein</fullName>
    </recommendedName>
</protein>
<reference evidence="1" key="1">
    <citation type="submission" date="2016-10" db="EMBL/GenBank/DDBJ databases">
        <authorList>
            <person name="de Groot N.N."/>
        </authorList>
    </citation>
    <scope>NUCLEOTIDE SEQUENCE</scope>
</reference>
<organism evidence="1">
    <name type="scientific">hydrothermal vent metagenome</name>
    <dbReference type="NCBI Taxonomy" id="652676"/>
    <lineage>
        <taxon>unclassified sequences</taxon>
        <taxon>metagenomes</taxon>
        <taxon>ecological metagenomes</taxon>
    </lineage>
</organism>
<gene>
    <name evidence="1" type="ORF">MNB_SV-14-688</name>
</gene>
<name>A0A1W1BSV2_9ZZZZ</name>
<proteinExistence type="predicted"/>
<sequence length="190" mass="22818">MSIRIFVEGNDDKKFIVSILNDLKKDKRLEIQDSVNFNNYIEVMGSKSKLLDKEHIKYNRLSQKIGFEIKKALFIFDCDFEEDDKNCNGMEKSQICFDNLLVNLNWNIKTDVYIFNRNLDYFLVETINKKKCYEHFDKLVECLKVKELKPNRKPIANLYRDLYPYPQFDFKNDRFQPLKDKLIDLFKGIE</sequence>
<dbReference type="AlphaFoldDB" id="A0A1W1BSV2"/>
<evidence type="ECO:0008006" key="2">
    <source>
        <dbReference type="Google" id="ProtNLM"/>
    </source>
</evidence>